<comment type="similarity">
    <text evidence="3">Belongs to the LuxS family.</text>
</comment>
<evidence type="ECO:0000256" key="5">
    <source>
        <dbReference type="ARBA" id="ARBA00012240"/>
    </source>
</evidence>
<name>A0A1T4NXR2_9FIRM</name>
<comment type="function">
    <text evidence="12">Involved in the synthesis of autoinducer 2 (AI-2) which is secreted by bacteria and is used to communicate both the cell density and the metabolic potential of the environment. The regulation of gene expression in response to changes in cell density is called quorum sensing. Catalyzes the transformation of S-ribosylhomocysteine (RHC) to homocysteine (HC) and 4,5-dihydroxy-2,3-pentadione (DPD).</text>
</comment>
<dbReference type="SUPFAM" id="SSF63411">
    <property type="entry name" value="LuxS/MPP-like metallohydrolase"/>
    <property type="match status" value="1"/>
</dbReference>
<dbReference type="PANTHER" id="PTHR35799">
    <property type="entry name" value="S-RIBOSYLHOMOCYSTEINE LYASE"/>
    <property type="match status" value="1"/>
</dbReference>
<evidence type="ECO:0000256" key="12">
    <source>
        <dbReference type="ARBA" id="ARBA00024654"/>
    </source>
</evidence>
<keyword evidence="8" id="KW-0479">Metal-binding</keyword>
<organism evidence="15 16">
    <name type="scientific">Garciella nitratireducens DSM 15102</name>
    <dbReference type="NCBI Taxonomy" id="1121911"/>
    <lineage>
        <taxon>Bacteria</taxon>
        <taxon>Bacillati</taxon>
        <taxon>Bacillota</taxon>
        <taxon>Clostridia</taxon>
        <taxon>Eubacteriales</taxon>
        <taxon>Eubacteriaceae</taxon>
        <taxon>Garciella</taxon>
    </lineage>
</organism>
<comment type="subunit">
    <text evidence="4">Homodimer.</text>
</comment>
<evidence type="ECO:0000256" key="13">
    <source>
        <dbReference type="ARBA" id="ARBA00030600"/>
    </source>
</evidence>
<evidence type="ECO:0000256" key="2">
    <source>
        <dbReference type="ARBA" id="ARBA00001962"/>
    </source>
</evidence>
<dbReference type="Gene3D" id="3.30.1360.80">
    <property type="entry name" value="S-ribosylhomocysteinase (LuxS)"/>
    <property type="match status" value="1"/>
</dbReference>
<evidence type="ECO:0000256" key="8">
    <source>
        <dbReference type="ARBA" id="ARBA00022723"/>
    </source>
</evidence>
<dbReference type="Proteomes" id="UP000196365">
    <property type="component" value="Unassembled WGS sequence"/>
</dbReference>
<keyword evidence="11 15" id="KW-0456">Lyase</keyword>
<evidence type="ECO:0000256" key="6">
    <source>
        <dbReference type="ARBA" id="ARBA00015130"/>
    </source>
</evidence>
<dbReference type="RefSeq" id="WP_087679225.1">
    <property type="nucleotide sequence ID" value="NZ_FUWV01000013.1"/>
</dbReference>
<keyword evidence="10" id="KW-0408">Iron</keyword>
<dbReference type="AlphaFoldDB" id="A0A1T4NXR2"/>
<protein>
    <recommendedName>
        <fullName evidence="6">S-ribosylhomocysteine lyase</fullName>
        <ecNumber evidence="5">4.4.1.21</ecNumber>
    </recommendedName>
    <alternativeName>
        <fullName evidence="13">AI-2 synthesis protein</fullName>
    </alternativeName>
    <alternativeName>
        <fullName evidence="14">Autoinducer-2 production protein LuxS</fullName>
    </alternativeName>
</protein>
<evidence type="ECO:0000256" key="7">
    <source>
        <dbReference type="ARBA" id="ARBA00022654"/>
    </source>
</evidence>
<keyword evidence="7" id="KW-0673">Quorum sensing</keyword>
<dbReference type="EMBL" id="FUWV01000013">
    <property type="protein sequence ID" value="SJZ84033.1"/>
    <property type="molecule type" value="Genomic_DNA"/>
</dbReference>
<comment type="catalytic activity">
    <reaction evidence="1">
        <text>S-(5-deoxy-D-ribos-5-yl)-L-homocysteine = (S)-4,5-dihydroxypentane-2,3-dione + L-homocysteine</text>
        <dbReference type="Rhea" id="RHEA:17753"/>
        <dbReference type="ChEBI" id="CHEBI:29484"/>
        <dbReference type="ChEBI" id="CHEBI:58195"/>
        <dbReference type="ChEBI" id="CHEBI:58199"/>
        <dbReference type="EC" id="4.4.1.21"/>
    </reaction>
</comment>
<evidence type="ECO:0000256" key="3">
    <source>
        <dbReference type="ARBA" id="ARBA00007311"/>
    </source>
</evidence>
<gene>
    <name evidence="15" type="ORF">SAMN02745973_01853</name>
</gene>
<evidence type="ECO:0000256" key="14">
    <source>
        <dbReference type="ARBA" id="ARBA00031777"/>
    </source>
</evidence>
<keyword evidence="16" id="KW-1185">Reference proteome</keyword>
<reference evidence="15 16" key="1">
    <citation type="submission" date="2017-02" db="EMBL/GenBank/DDBJ databases">
        <authorList>
            <person name="Peterson S.W."/>
        </authorList>
    </citation>
    <scope>NUCLEOTIDE SEQUENCE [LARGE SCALE GENOMIC DNA]</scope>
    <source>
        <strain evidence="15 16">DSM 15102</strain>
    </source>
</reference>
<dbReference type="EC" id="4.4.1.21" evidence="5"/>
<evidence type="ECO:0000313" key="15">
    <source>
        <dbReference type="EMBL" id="SJZ84033.1"/>
    </source>
</evidence>
<evidence type="ECO:0000256" key="9">
    <source>
        <dbReference type="ARBA" id="ARBA00022929"/>
    </source>
</evidence>
<comment type="cofactor">
    <cofactor evidence="2">
        <name>Fe cation</name>
        <dbReference type="ChEBI" id="CHEBI:24875"/>
    </cofactor>
</comment>
<evidence type="ECO:0000256" key="4">
    <source>
        <dbReference type="ARBA" id="ARBA00011738"/>
    </source>
</evidence>
<dbReference type="Pfam" id="PF02664">
    <property type="entry name" value="LuxS"/>
    <property type="match status" value="1"/>
</dbReference>
<evidence type="ECO:0000313" key="16">
    <source>
        <dbReference type="Proteomes" id="UP000196365"/>
    </source>
</evidence>
<evidence type="ECO:0000256" key="10">
    <source>
        <dbReference type="ARBA" id="ARBA00023004"/>
    </source>
</evidence>
<dbReference type="InterPro" id="IPR011249">
    <property type="entry name" value="Metalloenz_LuxS/M16"/>
</dbReference>
<keyword evidence="9" id="KW-0071">Autoinducer synthesis</keyword>
<dbReference type="OrthoDB" id="9788129at2"/>
<evidence type="ECO:0000256" key="11">
    <source>
        <dbReference type="ARBA" id="ARBA00023239"/>
    </source>
</evidence>
<dbReference type="GO" id="GO:0005506">
    <property type="term" value="F:iron ion binding"/>
    <property type="evidence" value="ECO:0007669"/>
    <property type="project" value="InterPro"/>
</dbReference>
<dbReference type="GO" id="GO:0009372">
    <property type="term" value="P:quorum sensing"/>
    <property type="evidence" value="ECO:0007669"/>
    <property type="project" value="UniProtKB-KW"/>
</dbReference>
<dbReference type="InterPro" id="IPR037005">
    <property type="entry name" value="LuxS_sf"/>
</dbReference>
<proteinExistence type="inferred from homology"/>
<evidence type="ECO:0000256" key="1">
    <source>
        <dbReference type="ARBA" id="ARBA00000297"/>
    </source>
</evidence>
<dbReference type="InterPro" id="IPR003815">
    <property type="entry name" value="S-ribosylhomocysteinase"/>
</dbReference>
<dbReference type="PANTHER" id="PTHR35799:SF1">
    <property type="entry name" value="S-RIBOSYLHOMOCYSTEINE LYASE"/>
    <property type="match status" value="1"/>
</dbReference>
<dbReference type="GO" id="GO:0043768">
    <property type="term" value="F:S-ribosylhomocysteine lyase activity"/>
    <property type="evidence" value="ECO:0007669"/>
    <property type="project" value="UniProtKB-EC"/>
</dbReference>
<accession>A0A1T4NXR2</accession>
<sequence length="173" mass="19693">MLSKSFGVDHLKLQKGLYLSQIDHLEGTSTLTFDIRIRKPYVDPILTNIEVHTLEHCLATGVREYLNESSKKGILPIYIGPMGCATGFYIVLQFSDNIYGKENYYPVVYEILEGAISKILEMTEIPAKDKKRCGNVNTLGGIEIAYSLAKEFKQIIEKTMKSRNFDEYPMLEE</sequence>